<evidence type="ECO:0000313" key="2">
    <source>
        <dbReference type="Proteomes" id="UP000824410"/>
    </source>
</evidence>
<proteinExistence type="predicted"/>
<organism evidence="1 2">
    <name type="scientific">Providencia rettgeri</name>
    <dbReference type="NCBI Taxonomy" id="587"/>
    <lineage>
        <taxon>Bacteria</taxon>
        <taxon>Pseudomonadati</taxon>
        <taxon>Pseudomonadota</taxon>
        <taxon>Gammaproteobacteria</taxon>
        <taxon>Enterobacterales</taxon>
        <taxon>Morganellaceae</taxon>
        <taxon>Providencia</taxon>
    </lineage>
</organism>
<dbReference type="RefSeq" id="WP_131680406.1">
    <property type="nucleotide sequence ID" value="NZ_SHCZ01000007.1"/>
</dbReference>
<dbReference type="AlphaFoldDB" id="A0AAP2JV00"/>
<sequence>MKTFVEPANLQEQYVRTYEVYNSHKKKELNGWLLIESSTKQDHAQGILIFNLSYTYLNINGEKKDGIFEAHYNKHENEVSLTNGNVHLEAVKGMRIGSLLMSCVIEWVRQWPEAAVKKIRLSDVDATNGMSENKNRRNRFYEQFGIEFEYRDDNKISGFSKKMLVSGLVDNKNFLKEHDGNIERIDAFPDYLKSIMKKYEIEVRQKEFLQNKLKEIESHSVYKLLKTFNIL</sequence>
<comment type="caution">
    <text evidence="1">The sequence shown here is derived from an EMBL/GenBank/DDBJ whole genome shotgun (WGS) entry which is preliminary data.</text>
</comment>
<reference evidence="1" key="1">
    <citation type="submission" date="2019-02" db="EMBL/GenBank/DDBJ databases">
        <title>Genomic characterization of isolates from hospital effluents in KZN, South Africa.</title>
        <authorList>
            <person name="Ntshobeni N."/>
            <person name="Allam M."/>
            <person name="Ismail A."/>
            <person name="Amoako D."/>
            <person name="Essack S."/>
            <person name="Chenia H."/>
        </authorList>
    </citation>
    <scope>NUCLEOTIDE SEQUENCE</scope>
    <source>
        <strain evidence="1">AFE97_S1</strain>
    </source>
</reference>
<dbReference type="EMBL" id="SHDO01000004">
    <property type="protein sequence ID" value="MBX6979469.1"/>
    <property type="molecule type" value="Genomic_DNA"/>
</dbReference>
<evidence type="ECO:0000313" key="1">
    <source>
        <dbReference type="EMBL" id="MBX6979469.1"/>
    </source>
</evidence>
<accession>A0AAP2JV00</accession>
<protein>
    <submittedName>
        <fullName evidence="1">Uncharacterized protein</fullName>
    </submittedName>
</protein>
<gene>
    <name evidence="1" type="ORF">EX242_04190</name>
</gene>
<name>A0AAP2JV00_PRORE</name>
<dbReference type="Proteomes" id="UP000824410">
    <property type="component" value="Unassembled WGS sequence"/>
</dbReference>